<sequence length="180" mass="19901">MVYAQQSEGFFNGSSYVRLYSSISLQGHTGLSFRTCVGGELFSQTNGPNKISLEVRNDGLLFSVKINEESFDTQLNVRLLDNTWHLVNLLYRLGNLTLSVHGHSKIVANSTYNSEILRYPELSSGNSVLIVGRDFHGCLLEGPSLVFNVSTVQSHNVEWGRCLLSTSSCCTTKSLTVVIF</sequence>
<proteinExistence type="predicted"/>
<dbReference type="InterPro" id="IPR001791">
    <property type="entry name" value="Laminin_G"/>
</dbReference>
<gene>
    <name evidence="3" type="ORF">L9F63_021777</name>
</gene>
<dbReference type="EMBL" id="JASPKZ010007506">
    <property type="protein sequence ID" value="KAJ9583885.1"/>
    <property type="molecule type" value="Genomic_DNA"/>
</dbReference>
<dbReference type="SUPFAM" id="SSF49899">
    <property type="entry name" value="Concanavalin A-like lectins/glucanases"/>
    <property type="match status" value="1"/>
</dbReference>
<dbReference type="Pfam" id="PF02210">
    <property type="entry name" value="Laminin_G_2"/>
    <property type="match status" value="1"/>
</dbReference>
<reference evidence="3" key="1">
    <citation type="journal article" date="2023" name="IScience">
        <title>Live-bearing cockroach genome reveals convergent evolutionary mechanisms linked to viviparity in insects and beyond.</title>
        <authorList>
            <person name="Fouks B."/>
            <person name="Harrison M.C."/>
            <person name="Mikhailova A.A."/>
            <person name="Marchal E."/>
            <person name="English S."/>
            <person name="Carruthers M."/>
            <person name="Jennings E.C."/>
            <person name="Chiamaka E.L."/>
            <person name="Frigard R.A."/>
            <person name="Pippel M."/>
            <person name="Attardo G.M."/>
            <person name="Benoit J.B."/>
            <person name="Bornberg-Bauer E."/>
            <person name="Tobe S.S."/>
        </authorList>
    </citation>
    <scope>NUCLEOTIDE SEQUENCE</scope>
    <source>
        <tissue evidence="3">Testes</tissue>
    </source>
</reference>
<accession>A0AAD8EB10</accession>
<dbReference type="Proteomes" id="UP001233999">
    <property type="component" value="Unassembled WGS sequence"/>
</dbReference>
<dbReference type="InterPro" id="IPR013320">
    <property type="entry name" value="ConA-like_dom_sf"/>
</dbReference>
<dbReference type="PROSITE" id="PS50025">
    <property type="entry name" value="LAM_G_DOMAIN"/>
    <property type="match status" value="1"/>
</dbReference>
<name>A0AAD8EB10_DIPPU</name>
<evidence type="ECO:0000313" key="4">
    <source>
        <dbReference type="Proteomes" id="UP001233999"/>
    </source>
</evidence>
<feature type="non-terminal residue" evidence="3">
    <location>
        <position position="180"/>
    </location>
</feature>
<feature type="domain" description="Laminin G" evidence="2">
    <location>
        <begin position="1"/>
        <end position="170"/>
    </location>
</feature>
<evidence type="ECO:0000313" key="3">
    <source>
        <dbReference type="EMBL" id="KAJ9583885.1"/>
    </source>
</evidence>
<organism evidence="3 4">
    <name type="scientific">Diploptera punctata</name>
    <name type="common">Pacific beetle cockroach</name>
    <dbReference type="NCBI Taxonomy" id="6984"/>
    <lineage>
        <taxon>Eukaryota</taxon>
        <taxon>Metazoa</taxon>
        <taxon>Ecdysozoa</taxon>
        <taxon>Arthropoda</taxon>
        <taxon>Hexapoda</taxon>
        <taxon>Insecta</taxon>
        <taxon>Pterygota</taxon>
        <taxon>Neoptera</taxon>
        <taxon>Polyneoptera</taxon>
        <taxon>Dictyoptera</taxon>
        <taxon>Blattodea</taxon>
        <taxon>Blaberoidea</taxon>
        <taxon>Blaberidae</taxon>
        <taxon>Diplopterinae</taxon>
        <taxon>Diploptera</taxon>
    </lineage>
</organism>
<reference evidence="3" key="2">
    <citation type="submission" date="2023-05" db="EMBL/GenBank/DDBJ databases">
        <authorList>
            <person name="Fouks B."/>
        </authorList>
    </citation>
    <scope>NUCLEOTIDE SEQUENCE</scope>
    <source>
        <strain evidence="3">Stay&amp;Tobe</strain>
        <tissue evidence="3">Testes</tissue>
    </source>
</reference>
<dbReference type="AlphaFoldDB" id="A0AAD8EB10"/>
<comment type="caution">
    <text evidence="1">Lacks conserved residue(s) required for the propagation of feature annotation.</text>
</comment>
<protein>
    <recommendedName>
        <fullName evidence="2">Laminin G domain-containing protein</fullName>
    </recommendedName>
</protein>
<dbReference type="Gene3D" id="2.60.120.200">
    <property type="match status" value="1"/>
</dbReference>
<evidence type="ECO:0000256" key="1">
    <source>
        <dbReference type="PROSITE-ProRule" id="PRU00122"/>
    </source>
</evidence>
<keyword evidence="4" id="KW-1185">Reference proteome</keyword>
<comment type="caution">
    <text evidence="3">The sequence shown here is derived from an EMBL/GenBank/DDBJ whole genome shotgun (WGS) entry which is preliminary data.</text>
</comment>
<evidence type="ECO:0000259" key="2">
    <source>
        <dbReference type="PROSITE" id="PS50025"/>
    </source>
</evidence>